<dbReference type="GO" id="GO:0016020">
    <property type="term" value="C:membrane"/>
    <property type="evidence" value="ECO:0007669"/>
    <property type="project" value="GOC"/>
</dbReference>
<evidence type="ECO:0000256" key="4">
    <source>
        <dbReference type="ARBA" id="ARBA00022676"/>
    </source>
</evidence>
<name>J1H672_9ACTO</name>
<evidence type="ECO:0000256" key="10">
    <source>
        <dbReference type="SAM" id="Phobius"/>
    </source>
</evidence>
<feature type="transmembrane region" description="Helical" evidence="10">
    <location>
        <begin position="151"/>
        <end position="172"/>
    </location>
</feature>
<keyword evidence="8 10" id="KW-1133">Transmembrane helix</keyword>
<dbReference type="AlphaFoldDB" id="J1H672"/>
<dbReference type="PATRIC" id="fig|1125718.3.peg.2036"/>
<keyword evidence="5" id="KW-0808">Transferase</keyword>
<keyword evidence="3" id="KW-0337">GPI-anchor biosynthesis</keyword>
<evidence type="ECO:0000256" key="8">
    <source>
        <dbReference type="ARBA" id="ARBA00022989"/>
    </source>
</evidence>
<evidence type="ECO:0000256" key="7">
    <source>
        <dbReference type="ARBA" id="ARBA00022824"/>
    </source>
</evidence>
<dbReference type="eggNOG" id="COG5542">
    <property type="taxonomic scope" value="Bacteria"/>
</dbReference>
<evidence type="ECO:0000256" key="6">
    <source>
        <dbReference type="ARBA" id="ARBA00022692"/>
    </source>
</evidence>
<dbReference type="EMBL" id="AKFT01000163">
    <property type="protein sequence ID" value="EJF41070.1"/>
    <property type="molecule type" value="Genomic_DNA"/>
</dbReference>
<feature type="transmembrane region" description="Helical" evidence="10">
    <location>
        <begin position="178"/>
        <end position="208"/>
    </location>
</feature>
<proteinExistence type="predicted"/>
<dbReference type="GO" id="GO:0004376">
    <property type="term" value="F:GPI mannosyltransferase activity"/>
    <property type="evidence" value="ECO:0007669"/>
    <property type="project" value="InterPro"/>
</dbReference>
<comment type="subcellular location">
    <subcellularLocation>
        <location evidence="1">Endoplasmic reticulum membrane</location>
        <topology evidence="1">Multi-pass membrane protein</topology>
    </subcellularLocation>
</comment>
<reference evidence="11 12" key="1">
    <citation type="submission" date="2012-05" db="EMBL/GenBank/DDBJ databases">
        <authorList>
            <person name="Harkins D.M."/>
            <person name="Madupu R."/>
            <person name="Durkin A.S."/>
            <person name="Torralba M."/>
            <person name="Methe B."/>
            <person name="Sutton G.G."/>
            <person name="Nelson K.E."/>
        </authorList>
    </citation>
    <scope>NUCLEOTIDE SEQUENCE [LARGE SCALE GENOMIC DNA]</scope>
    <source>
        <strain evidence="11 12">F0489</strain>
    </source>
</reference>
<feature type="transmembrane region" description="Helical" evidence="10">
    <location>
        <begin position="342"/>
        <end position="357"/>
    </location>
</feature>
<comment type="pathway">
    <text evidence="2">Glycolipid biosynthesis; glycosylphosphatidylinositol-anchor biosynthesis.</text>
</comment>
<evidence type="ECO:0000256" key="9">
    <source>
        <dbReference type="ARBA" id="ARBA00023136"/>
    </source>
</evidence>
<dbReference type="GO" id="GO:0006506">
    <property type="term" value="P:GPI anchor biosynthetic process"/>
    <property type="evidence" value="ECO:0007669"/>
    <property type="project" value="UniProtKB-KW"/>
</dbReference>
<evidence type="ECO:0000256" key="2">
    <source>
        <dbReference type="ARBA" id="ARBA00004687"/>
    </source>
</evidence>
<feature type="transmembrane region" description="Helical" evidence="10">
    <location>
        <begin position="118"/>
        <end position="139"/>
    </location>
</feature>
<keyword evidence="7" id="KW-0256">Endoplasmic reticulum</keyword>
<evidence type="ECO:0000256" key="3">
    <source>
        <dbReference type="ARBA" id="ARBA00022502"/>
    </source>
</evidence>
<dbReference type="GO" id="GO:0031501">
    <property type="term" value="C:mannosyltransferase complex"/>
    <property type="evidence" value="ECO:0007669"/>
    <property type="project" value="TreeGrafter"/>
</dbReference>
<accession>J1H672</accession>
<protein>
    <submittedName>
        <fullName evidence="11">Uncharacterized protein</fullName>
    </submittedName>
</protein>
<feature type="transmembrane region" description="Helical" evidence="10">
    <location>
        <begin position="29"/>
        <end position="48"/>
    </location>
</feature>
<organism evidence="11 12">
    <name type="scientific">Actinomyces massiliensis F0489</name>
    <dbReference type="NCBI Taxonomy" id="1125718"/>
    <lineage>
        <taxon>Bacteria</taxon>
        <taxon>Bacillati</taxon>
        <taxon>Actinomycetota</taxon>
        <taxon>Actinomycetes</taxon>
        <taxon>Actinomycetales</taxon>
        <taxon>Actinomycetaceae</taxon>
        <taxon>Actinomyces</taxon>
    </lineage>
</organism>
<feature type="transmembrane region" description="Helical" evidence="10">
    <location>
        <begin position="308"/>
        <end position="330"/>
    </location>
</feature>
<evidence type="ECO:0000256" key="1">
    <source>
        <dbReference type="ARBA" id="ARBA00004477"/>
    </source>
</evidence>
<dbReference type="Proteomes" id="UP000002941">
    <property type="component" value="Unassembled WGS sequence"/>
</dbReference>
<keyword evidence="12" id="KW-1185">Reference proteome</keyword>
<dbReference type="OrthoDB" id="151635at2"/>
<feature type="transmembrane region" description="Helical" evidence="10">
    <location>
        <begin position="256"/>
        <end position="277"/>
    </location>
</feature>
<dbReference type="InterPro" id="IPR007315">
    <property type="entry name" value="PIG-V/Gpi18"/>
</dbReference>
<evidence type="ECO:0000313" key="11">
    <source>
        <dbReference type="EMBL" id="EJF41070.1"/>
    </source>
</evidence>
<keyword evidence="4" id="KW-0328">Glycosyltransferase</keyword>
<keyword evidence="6 10" id="KW-0812">Transmembrane</keyword>
<dbReference type="RefSeq" id="WP_008732412.1">
    <property type="nucleotide sequence ID" value="NZ_AKFT01000163.1"/>
</dbReference>
<dbReference type="PANTHER" id="PTHR12468:SF2">
    <property type="entry name" value="GPI MANNOSYLTRANSFERASE 2"/>
    <property type="match status" value="1"/>
</dbReference>
<keyword evidence="9 10" id="KW-0472">Membrane</keyword>
<evidence type="ECO:0000313" key="12">
    <source>
        <dbReference type="Proteomes" id="UP000002941"/>
    </source>
</evidence>
<gene>
    <name evidence="11" type="ORF">HMPREF1318_0587</name>
</gene>
<sequence>MLSPVIPIKRSFSEQPGDRPAAAPHRLRVLAVWAVATAASLIILRLSAQDTPVTPWAQAAPTWAEHLSFWDSGWYNRISQEGYPSELPVDANGHVVQNAWAFMPLLPALAGALSWTGWSFYACAALVATAASAGAAVVMDWWLAPAVGERASLWAVALAWSSPCAVVLQVPYAESLGLLFTAAALALAVRGGPGGLILATASVALAAFSRPIGVPLTLALGAWWLWEVLGERFPGAWRLRVLPEARPLSGGQRLRLLALTIFSAACALAWPALAWLATGRADAYTATETAWRYGSLAPFTPWLARSGWWVGPGLGMLLLVGALVVVATVLSAPSLRRLGPGPWFWCAGYMLYLLVFFDPTTSVFRILLPMAPIAWALASSMSTRRRIGLLAACMVGQLFWISWVWDLSVKVTQWVP</sequence>
<dbReference type="PANTHER" id="PTHR12468">
    <property type="entry name" value="GPI MANNOSYLTRANSFERASE 2"/>
    <property type="match status" value="1"/>
</dbReference>
<dbReference type="GO" id="GO:0000009">
    <property type="term" value="F:alpha-1,6-mannosyltransferase activity"/>
    <property type="evidence" value="ECO:0007669"/>
    <property type="project" value="InterPro"/>
</dbReference>
<feature type="transmembrane region" description="Helical" evidence="10">
    <location>
        <begin position="387"/>
        <end position="405"/>
    </location>
</feature>
<evidence type="ECO:0000256" key="5">
    <source>
        <dbReference type="ARBA" id="ARBA00022679"/>
    </source>
</evidence>
<comment type="caution">
    <text evidence="11">The sequence shown here is derived from an EMBL/GenBank/DDBJ whole genome shotgun (WGS) entry which is preliminary data.</text>
</comment>